<reference evidence="3 4" key="1">
    <citation type="submission" date="2020-08" db="EMBL/GenBank/DDBJ databases">
        <title>Genomic Encyclopedia of Type Strains, Phase IV (KMG-IV): sequencing the most valuable type-strain genomes for metagenomic binning, comparative biology and taxonomic classification.</title>
        <authorList>
            <person name="Goeker M."/>
        </authorList>
    </citation>
    <scope>NUCLEOTIDE SEQUENCE [LARGE SCALE GENOMIC DNA]</scope>
    <source>
        <strain evidence="3 4">DSM 25966</strain>
    </source>
</reference>
<dbReference type="PANTHER" id="PTHR43377">
    <property type="entry name" value="BILIVERDIN REDUCTASE A"/>
    <property type="match status" value="1"/>
</dbReference>
<dbReference type="InterPro" id="IPR000683">
    <property type="entry name" value="Gfo/Idh/MocA-like_OxRdtase_N"/>
</dbReference>
<evidence type="ECO:0000313" key="4">
    <source>
        <dbReference type="Proteomes" id="UP000553963"/>
    </source>
</evidence>
<gene>
    <name evidence="3" type="ORF">GGR25_001166</name>
</gene>
<dbReference type="SUPFAM" id="SSF51735">
    <property type="entry name" value="NAD(P)-binding Rossmann-fold domains"/>
    <property type="match status" value="1"/>
</dbReference>
<dbReference type="InterPro" id="IPR036291">
    <property type="entry name" value="NAD(P)-bd_dom_sf"/>
</dbReference>
<feature type="domain" description="GFO/IDH/MocA-like oxidoreductase" evidence="2">
    <location>
        <begin position="177"/>
        <end position="277"/>
    </location>
</feature>
<protein>
    <submittedName>
        <fullName evidence="3">Putative dehydrogenase</fullName>
    </submittedName>
</protein>
<dbReference type="InterPro" id="IPR055170">
    <property type="entry name" value="GFO_IDH_MocA-like_dom"/>
</dbReference>
<dbReference type="InterPro" id="IPR051450">
    <property type="entry name" value="Gfo/Idh/MocA_Oxidoreductases"/>
</dbReference>
<dbReference type="Pfam" id="PF22725">
    <property type="entry name" value="GFO_IDH_MocA_C3"/>
    <property type="match status" value="1"/>
</dbReference>
<keyword evidence="4" id="KW-1185">Reference proteome</keyword>
<dbReference type="Pfam" id="PF01408">
    <property type="entry name" value="GFO_IDH_MocA"/>
    <property type="match status" value="1"/>
</dbReference>
<dbReference type="AlphaFoldDB" id="A0A840AM69"/>
<dbReference type="Gene3D" id="3.30.360.10">
    <property type="entry name" value="Dihydrodipicolinate Reductase, domain 2"/>
    <property type="match status" value="1"/>
</dbReference>
<organism evidence="3 4">
    <name type="scientific">Kaistia hirudinis</name>
    <dbReference type="NCBI Taxonomy" id="1293440"/>
    <lineage>
        <taxon>Bacteria</taxon>
        <taxon>Pseudomonadati</taxon>
        <taxon>Pseudomonadota</taxon>
        <taxon>Alphaproteobacteria</taxon>
        <taxon>Hyphomicrobiales</taxon>
        <taxon>Kaistiaceae</taxon>
        <taxon>Kaistia</taxon>
    </lineage>
</organism>
<dbReference type="PANTHER" id="PTHR43377:SF8">
    <property type="entry name" value="BLR3664 PROTEIN"/>
    <property type="match status" value="1"/>
</dbReference>
<dbReference type="RefSeq" id="WP_183397816.1">
    <property type="nucleotide sequence ID" value="NZ_JACIDS010000002.1"/>
</dbReference>
<dbReference type="EMBL" id="JACIDS010000002">
    <property type="protein sequence ID" value="MBB3930127.1"/>
    <property type="molecule type" value="Genomic_DNA"/>
</dbReference>
<dbReference type="SUPFAM" id="SSF55347">
    <property type="entry name" value="Glyceraldehyde-3-phosphate dehydrogenase-like, C-terminal domain"/>
    <property type="match status" value="1"/>
</dbReference>
<accession>A0A840AM69</accession>
<feature type="domain" description="Gfo/Idh/MocA-like oxidoreductase N-terminal" evidence="1">
    <location>
        <begin position="43"/>
        <end position="162"/>
    </location>
</feature>
<dbReference type="Proteomes" id="UP000553963">
    <property type="component" value="Unassembled WGS sequence"/>
</dbReference>
<sequence>MSVHSDDTWPQIDFGHTAFDAAFTRGDVYGVRVNPARAGKRPLRIAIAGAGGVAQAKWLPAIRRLQTIGEPLDIVGVADPDRGTCEKVARLSGSRAYPDLDSLLDAERPDLALILAADAAHVALATQAIERGVAALVEKPLAREGAAAHSLVDLARRRDVLLGAVANKRFSPPYAMAKALIEQGRLRGAPTMFTGKFTLGYPYVDLLEGGTIHLIDLMLWFMGPVAQLSARSILGAEGVLDSAVVSLRFRSGAIGTLTTSRTALSFKPWERVEIFGRGAVLLVEDQFQTTLFDDETGPAKSWAPAIPNTLMLDEVFGGYAGLLENMLDAVRGLQPLAATGADGAAAVDIIDAIHAAARTGAEIDLMSRDPA</sequence>
<proteinExistence type="predicted"/>
<evidence type="ECO:0000313" key="3">
    <source>
        <dbReference type="EMBL" id="MBB3930127.1"/>
    </source>
</evidence>
<dbReference type="GO" id="GO:0000166">
    <property type="term" value="F:nucleotide binding"/>
    <property type="evidence" value="ECO:0007669"/>
    <property type="project" value="InterPro"/>
</dbReference>
<evidence type="ECO:0000259" key="1">
    <source>
        <dbReference type="Pfam" id="PF01408"/>
    </source>
</evidence>
<dbReference type="Gene3D" id="3.40.50.720">
    <property type="entry name" value="NAD(P)-binding Rossmann-like Domain"/>
    <property type="match status" value="1"/>
</dbReference>
<comment type="caution">
    <text evidence="3">The sequence shown here is derived from an EMBL/GenBank/DDBJ whole genome shotgun (WGS) entry which is preliminary data.</text>
</comment>
<evidence type="ECO:0000259" key="2">
    <source>
        <dbReference type="Pfam" id="PF22725"/>
    </source>
</evidence>
<name>A0A840AM69_9HYPH</name>